<protein>
    <submittedName>
        <fullName evidence="1">Hypothetical alanine rich protein</fullName>
    </submittedName>
</protein>
<dbReference type="eggNOG" id="COG3885">
    <property type="taxonomic scope" value="Bacteria"/>
</dbReference>
<sequence length="249" mass="24563">MVRVLAAIAVIPSAPVLVPELSGAAPDVTAELVDARTAVRTAAAALPSRWIVVGSGRADALIGPDAVGTFAGYGVDLRVQLAPGAACALTELPLCALIAGWVRGLAAPGARAEVRVYRDDLDAATAVATGRALRTEIDAAADAVGVLVVADGANTLTPSAPGGHDPDSVALQAMLDDALAAGDTAALARVGAGVVGRVAYQVLAGLGAPAEAIELYRGAPYGVGYFAGVWRPAGWTPAVGESATGGSAP</sequence>
<dbReference type="Gene3D" id="3.40.830.10">
    <property type="entry name" value="LigB-like"/>
    <property type="match status" value="1"/>
</dbReference>
<comment type="caution">
    <text evidence="1">The sequence shown here is derived from an EMBL/GenBank/DDBJ whole genome shotgun (WGS) entry which is preliminary data.</text>
</comment>
<dbReference type="Proteomes" id="UP000028870">
    <property type="component" value="Unassembled WGS sequence"/>
</dbReference>
<dbReference type="AlphaFoldDB" id="W9BM63"/>
<name>W9BM63_MYCCO</name>
<gene>
    <name evidence="1" type="ORF">BN977_05687</name>
</gene>
<proteinExistence type="predicted"/>
<evidence type="ECO:0000313" key="1">
    <source>
        <dbReference type="EMBL" id="CDO10850.1"/>
    </source>
</evidence>
<evidence type="ECO:0000313" key="2">
    <source>
        <dbReference type="Proteomes" id="UP000028870"/>
    </source>
</evidence>
<reference evidence="1" key="2">
    <citation type="submission" date="2014-03" db="EMBL/GenBank/DDBJ databases">
        <authorList>
            <person name="Urmite Genomes"/>
        </authorList>
    </citation>
    <scope>NUCLEOTIDE SEQUENCE</scope>
    <source>
        <strain evidence="1">DSM 44829</strain>
    </source>
</reference>
<organism evidence="1 2">
    <name type="scientific">Mycolicibacterium cosmeticum</name>
    <dbReference type="NCBI Taxonomy" id="258533"/>
    <lineage>
        <taxon>Bacteria</taxon>
        <taxon>Bacillati</taxon>
        <taxon>Actinomycetota</taxon>
        <taxon>Actinomycetes</taxon>
        <taxon>Mycobacteriales</taxon>
        <taxon>Mycobacteriaceae</taxon>
        <taxon>Mycolicibacterium</taxon>
    </lineage>
</organism>
<dbReference type="STRING" id="258533.BN977_05687"/>
<dbReference type="EMBL" id="CCBB010000003">
    <property type="protein sequence ID" value="CDO10850.1"/>
    <property type="molecule type" value="Genomic_DNA"/>
</dbReference>
<keyword evidence="2" id="KW-1185">Reference proteome</keyword>
<accession>W9BM63</accession>
<reference evidence="1" key="1">
    <citation type="submission" date="2014-03" db="EMBL/GenBank/DDBJ databases">
        <title>Draft Genome Sequence of Mycobacterium cosmeticum DSM 44829.</title>
        <authorList>
            <person name="Croce O."/>
            <person name="Robert C."/>
            <person name="Raoult D."/>
            <person name="Drancourt M."/>
        </authorList>
    </citation>
    <scope>NUCLEOTIDE SEQUENCE [LARGE SCALE GENOMIC DNA]</scope>
    <source>
        <strain evidence="1">DSM 44829</strain>
    </source>
</reference>